<dbReference type="Proteomes" id="UP000266861">
    <property type="component" value="Unassembled WGS sequence"/>
</dbReference>
<evidence type="ECO:0000313" key="2">
    <source>
        <dbReference type="Proteomes" id="UP000266861"/>
    </source>
</evidence>
<dbReference type="EMBL" id="PQFF01000210">
    <property type="protein sequence ID" value="RHZ74062.1"/>
    <property type="molecule type" value="Genomic_DNA"/>
</dbReference>
<proteinExistence type="predicted"/>
<reference evidence="1 2" key="1">
    <citation type="submission" date="2018-08" db="EMBL/GenBank/DDBJ databases">
        <title>Genome and evolution of the arbuscular mycorrhizal fungus Diversispora epigaea (formerly Glomus versiforme) and its bacterial endosymbionts.</title>
        <authorList>
            <person name="Sun X."/>
            <person name="Fei Z."/>
            <person name="Harrison M."/>
        </authorList>
    </citation>
    <scope>NUCLEOTIDE SEQUENCE [LARGE SCALE GENOMIC DNA]</scope>
    <source>
        <strain evidence="1 2">IT104</strain>
    </source>
</reference>
<gene>
    <name evidence="1" type="ORF">Glove_227g75</name>
</gene>
<protein>
    <submittedName>
        <fullName evidence="1">Uncharacterized protein</fullName>
    </submittedName>
</protein>
<comment type="caution">
    <text evidence="1">The sequence shown here is derived from an EMBL/GenBank/DDBJ whole genome shotgun (WGS) entry which is preliminary data.</text>
</comment>
<evidence type="ECO:0000313" key="1">
    <source>
        <dbReference type="EMBL" id="RHZ74062.1"/>
    </source>
</evidence>
<sequence length="77" mass="8864">MIKYFQDENPGSKSYDFLNETFCYFRCHTSKVEKPLASTSPEISLSFGTTIISDAPFILPEELQKVHDDLSQSQQQR</sequence>
<name>A0A397IGT8_9GLOM</name>
<dbReference type="AlphaFoldDB" id="A0A397IGT8"/>
<keyword evidence="2" id="KW-1185">Reference proteome</keyword>
<organism evidence="1 2">
    <name type="scientific">Diversispora epigaea</name>
    <dbReference type="NCBI Taxonomy" id="1348612"/>
    <lineage>
        <taxon>Eukaryota</taxon>
        <taxon>Fungi</taxon>
        <taxon>Fungi incertae sedis</taxon>
        <taxon>Mucoromycota</taxon>
        <taxon>Glomeromycotina</taxon>
        <taxon>Glomeromycetes</taxon>
        <taxon>Diversisporales</taxon>
        <taxon>Diversisporaceae</taxon>
        <taxon>Diversispora</taxon>
    </lineage>
</organism>
<accession>A0A397IGT8</accession>